<evidence type="ECO:0000313" key="2">
    <source>
        <dbReference type="EMBL" id="KAH9825474.1"/>
    </source>
</evidence>
<sequence length="262" mass="29249">MANSADAILEGVRSAYTSKKYTDVKVVCGKKEWDAHKLVLSAHSECFRVQCDGQWKEGMENVIPLPDDDPQIVDAILAFLYKGSYGDDGNSQSDCEPIILDARVFIIADKNLIESLKAAAATQFAVRAHKEWNTAGFADAIFEVYENGPAHDRALRDTIMEVVRQHVRELYGDAERYPDFHRVVDEVGDFAADVTRALANGLQLAKNKTQTADDEKTYKCPSCAMTFTIRTSELGSNSLSCPRGCYTQNLNWWSTSLVQEFM</sequence>
<dbReference type="InterPro" id="IPR000210">
    <property type="entry name" value="BTB/POZ_dom"/>
</dbReference>
<dbReference type="SMART" id="SM00225">
    <property type="entry name" value="BTB"/>
    <property type="match status" value="1"/>
</dbReference>
<dbReference type="Pfam" id="PF00651">
    <property type="entry name" value="BTB"/>
    <property type="match status" value="1"/>
</dbReference>
<reference evidence="2 3" key="1">
    <citation type="journal article" date="2018" name="IMA Fungus">
        <title>IMA Genome-F 10: Nine draft genome sequences of Claviceps purpurea s.lat., including C. arundinis, C. humidiphila, and C. cf. spartinae, pseudomolecules for the pitch canker pathogen Fusarium circinatum, draft genome of Davidsoniella eucalypti, Grosmannia galeiformis, Quambalaria eucalypti, and Teratosphaeria destructans.</title>
        <authorList>
            <person name="Wingfield B.D."/>
            <person name="Liu M."/>
            <person name="Nguyen H.D."/>
            <person name="Lane F.A."/>
            <person name="Morgan S.W."/>
            <person name="De Vos L."/>
            <person name="Wilken P.M."/>
            <person name="Duong T.A."/>
            <person name="Aylward J."/>
            <person name="Coetzee M.P."/>
            <person name="Dadej K."/>
            <person name="De Beer Z.W."/>
            <person name="Findlay W."/>
            <person name="Havenga M."/>
            <person name="Kolarik M."/>
            <person name="Menzies J.G."/>
            <person name="Naidoo K."/>
            <person name="Pochopski O."/>
            <person name="Shoukouhi P."/>
            <person name="Santana Q.C."/>
            <person name="Seifert K.A."/>
            <person name="Soal N."/>
            <person name="Steenkamp E.T."/>
            <person name="Tatham C.T."/>
            <person name="van der Nest M.A."/>
            <person name="Wingfield M.J."/>
        </authorList>
    </citation>
    <scope>NUCLEOTIDE SEQUENCE [LARGE SCALE GENOMIC DNA]</scope>
    <source>
        <strain evidence="2">CMW44962</strain>
    </source>
</reference>
<gene>
    <name evidence="2" type="ORF">Tdes44962_MAKER04175</name>
</gene>
<dbReference type="CDD" id="cd18186">
    <property type="entry name" value="BTB_POZ_ZBTB_KLHL-like"/>
    <property type="match status" value="1"/>
</dbReference>
<accession>A0A9W7W0P5</accession>
<dbReference type="PANTHER" id="PTHR47843:SF5">
    <property type="entry name" value="BTB_POZ DOMAIN PROTEIN"/>
    <property type="match status" value="1"/>
</dbReference>
<reference evidence="2 3" key="2">
    <citation type="journal article" date="2021" name="Curr. Genet.">
        <title>Genetic response to nitrogen starvation in the aggressive Eucalyptus foliar pathogen Teratosphaeria destructans.</title>
        <authorList>
            <person name="Havenga M."/>
            <person name="Wingfield B.D."/>
            <person name="Wingfield M.J."/>
            <person name="Dreyer L.L."/>
            <person name="Roets F."/>
            <person name="Aylward J."/>
        </authorList>
    </citation>
    <scope>NUCLEOTIDE SEQUENCE [LARGE SCALE GENOMIC DNA]</scope>
    <source>
        <strain evidence="2">CMW44962</strain>
    </source>
</reference>
<organism evidence="2 3">
    <name type="scientific">Teratosphaeria destructans</name>
    <dbReference type="NCBI Taxonomy" id="418781"/>
    <lineage>
        <taxon>Eukaryota</taxon>
        <taxon>Fungi</taxon>
        <taxon>Dikarya</taxon>
        <taxon>Ascomycota</taxon>
        <taxon>Pezizomycotina</taxon>
        <taxon>Dothideomycetes</taxon>
        <taxon>Dothideomycetidae</taxon>
        <taxon>Mycosphaerellales</taxon>
        <taxon>Teratosphaeriaceae</taxon>
        <taxon>Teratosphaeria</taxon>
    </lineage>
</organism>
<dbReference type="InterPro" id="IPR011333">
    <property type="entry name" value="SKP1/BTB/POZ_sf"/>
</dbReference>
<dbReference type="OrthoDB" id="6359816at2759"/>
<dbReference type="PROSITE" id="PS50097">
    <property type="entry name" value="BTB"/>
    <property type="match status" value="1"/>
</dbReference>
<proteinExistence type="predicted"/>
<dbReference type="SUPFAM" id="SSF54695">
    <property type="entry name" value="POZ domain"/>
    <property type="match status" value="1"/>
</dbReference>
<dbReference type="PANTHER" id="PTHR47843">
    <property type="entry name" value="BTB DOMAIN-CONTAINING PROTEIN-RELATED"/>
    <property type="match status" value="1"/>
</dbReference>
<comment type="caution">
    <text evidence="2">The sequence shown here is derived from an EMBL/GenBank/DDBJ whole genome shotgun (WGS) entry which is preliminary data.</text>
</comment>
<evidence type="ECO:0000313" key="3">
    <source>
        <dbReference type="Proteomes" id="UP001138500"/>
    </source>
</evidence>
<dbReference type="AlphaFoldDB" id="A0A9W7W0P5"/>
<name>A0A9W7W0P5_9PEZI</name>
<dbReference type="Gene3D" id="3.30.710.10">
    <property type="entry name" value="Potassium Channel Kv1.1, Chain A"/>
    <property type="match status" value="1"/>
</dbReference>
<evidence type="ECO:0000259" key="1">
    <source>
        <dbReference type="PROSITE" id="PS50097"/>
    </source>
</evidence>
<keyword evidence="3" id="KW-1185">Reference proteome</keyword>
<feature type="domain" description="BTB" evidence="1">
    <location>
        <begin position="22"/>
        <end position="83"/>
    </location>
</feature>
<dbReference type="Proteomes" id="UP001138500">
    <property type="component" value="Unassembled WGS sequence"/>
</dbReference>
<dbReference type="EMBL" id="RIBY02002112">
    <property type="protein sequence ID" value="KAH9825474.1"/>
    <property type="molecule type" value="Genomic_DNA"/>
</dbReference>
<protein>
    <submittedName>
        <fullName evidence="2">BTB/POZ domain-containing protein</fullName>
    </submittedName>
</protein>